<evidence type="ECO:0000313" key="2">
    <source>
        <dbReference type="Proteomes" id="UP001241377"/>
    </source>
</evidence>
<reference evidence="1" key="1">
    <citation type="submission" date="2023-04" db="EMBL/GenBank/DDBJ databases">
        <title>Draft Genome sequencing of Naganishia species isolated from polar environments using Oxford Nanopore Technology.</title>
        <authorList>
            <person name="Leo P."/>
            <person name="Venkateswaran K."/>
        </authorList>
    </citation>
    <scope>NUCLEOTIDE SEQUENCE</scope>
    <source>
        <strain evidence="1">MNA-CCFEE 5261</strain>
    </source>
</reference>
<keyword evidence="2" id="KW-1185">Reference proteome</keyword>
<name>A0ACC2WJL6_9TREE</name>
<gene>
    <name evidence="1" type="ORF">QFC19_000846</name>
</gene>
<proteinExistence type="predicted"/>
<dbReference type="EMBL" id="JASBWR010000006">
    <property type="protein sequence ID" value="KAJ9111924.1"/>
    <property type="molecule type" value="Genomic_DNA"/>
</dbReference>
<organism evidence="1 2">
    <name type="scientific">Naganishia cerealis</name>
    <dbReference type="NCBI Taxonomy" id="610337"/>
    <lineage>
        <taxon>Eukaryota</taxon>
        <taxon>Fungi</taxon>
        <taxon>Dikarya</taxon>
        <taxon>Basidiomycota</taxon>
        <taxon>Agaricomycotina</taxon>
        <taxon>Tremellomycetes</taxon>
        <taxon>Filobasidiales</taxon>
        <taxon>Filobasidiaceae</taxon>
        <taxon>Naganishia</taxon>
    </lineage>
</organism>
<sequence>MAENEPPTDAKLLMSIYKRSGAFDQQRKRLLEDFKSSETHKNLLLKLQMMLDNKVKNDPSILAKNRGKMGALIQGEIVNQHSSTNDPGLLGIVDKDIQEKIIESPDFRHLIESEIKDIRRKVLGISDEDHKKMLEDEENQKLKDQEEAKRKASERAQEERDREERDRDIAYKNNFKVKKPANKLFKAPRIKFAARDGGREDDKEPRPLMY</sequence>
<comment type="caution">
    <text evidence="1">The sequence shown here is derived from an EMBL/GenBank/DDBJ whole genome shotgun (WGS) entry which is preliminary data.</text>
</comment>
<protein>
    <submittedName>
        <fullName evidence="1">Uncharacterized protein</fullName>
    </submittedName>
</protein>
<dbReference type="Proteomes" id="UP001241377">
    <property type="component" value="Unassembled WGS sequence"/>
</dbReference>
<accession>A0ACC2WJL6</accession>
<evidence type="ECO:0000313" key="1">
    <source>
        <dbReference type="EMBL" id="KAJ9111924.1"/>
    </source>
</evidence>